<feature type="compositionally biased region" description="Low complexity" evidence="6">
    <location>
        <begin position="286"/>
        <end position="317"/>
    </location>
</feature>
<evidence type="ECO:0000256" key="3">
    <source>
        <dbReference type="ARBA" id="ARBA00022741"/>
    </source>
</evidence>
<dbReference type="Pfam" id="PF00069">
    <property type="entry name" value="Pkinase"/>
    <property type="match status" value="1"/>
</dbReference>
<evidence type="ECO:0000256" key="6">
    <source>
        <dbReference type="SAM" id="MobiDB-lite"/>
    </source>
</evidence>
<sequence>MPEGRRSSAEQVLHPRREFGSSGTFRPGDFRDQVVIGRGKDSTIYSATCIPLKGQCVAVKLYNKQKLSTSKLRAIKREAAMMTYITRKQIPNVCRLHGAFQDQNQELAVSPVGTVEYMAPEIVALPSVDAVARGLVRTSDLTPCTNRVDIWALGVTIYELLTGHLPFEGADKAEVKRSITEGRLRPLPLSLSSAAIDLVVCMLEPDPNRRPSAAELLQHPFVRRYLADSQLSTLERDDTAYEMEEVEKKEEMALAEFARTSVESGPLIMARHGSPLVRLASYSSVGSSVGSERSPSSGSMRSPSPSSRLSNSNSRSSDAYGDSQSGRQKAHPMARNRMDTAASGQLPPYAASPLRPSTSGKGSVDPSAPAAGTFAKMTSFVKSLFGTESWEQAQTATAR</sequence>
<dbReference type="PROSITE" id="PS50011">
    <property type="entry name" value="PROTEIN_KINASE_DOM"/>
    <property type="match status" value="1"/>
</dbReference>
<dbReference type="GO" id="GO:0004674">
    <property type="term" value="F:protein serine/threonine kinase activity"/>
    <property type="evidence" value="ECO:0007669"/>
    <property type="project" value="UniProtKB-KW"/>
</dbReference>
<evidence type="ECO:0000256" key="1">
    <source>
        <dbReference type="ARBA" id="ARBA00022527"/>
    </source>
</evidence>
<keyword evidence="1" id="KW-0723">Serine/threonine-protein kinase</keyword>
<keyword evidence="2" id="KW-0808">Transferase</keyword>
<keyword evidence="9" id="KW-1185">Reference proteome</keyword>
<dbReference type="EMBL" id="JALJOQ010000161">
    <property type="protein sequence ID" value="KAK9792679.1"/>
    <property type="molecule type" value="Genomic_DNA"/>
</dbReference>
<evidence type="ECO:0000313" key="8">
    <source>
        <dbReference type="EMBL" id="KAK9792679.1"/>
    </source>
</evidence>
<proteinExistence type="predicted"/>
<protein>
    <recommendedName>
        <fullName evidence="7">Protein kinase domain-containing protein</fullName>
    </recommendedName>
</protein>
<evidence type="ECO:0000256" key="5">
    <source>
        <dbReference type="ARBA" id="ARBA00022840"/>
    </source>
</evidence>
<dbReference type="InterPro" id="IPR000719">
    <property type="entry name" value="Prot_kinase_dom"/>
</dbReference>
<gene>
    <name evidence="8" type="ORF">WJX73_008910</name>
</gene>
<dbReference type="InterPro" id="IPR030616">
    <property type="entry name" value="Aur-like"/>
</dbReference>
<dbReference type="AlphaFoldDB" id="A0AAW1NSJ7"/>
<comment type="caution">
    <text evidence="8">The sequence shown here is derived from an EMBL/GenBank/DDBJ whole genome shotgun (WGS) entry which is preliminary data.</text>
</comment>
<keyword evidence="5" id="KW-0067">ATP-binding</keyword>
<evidence type="ECO:0000256" key="2">
    <source>
        <dbReference type="ARBA" id="ARBA00022679"/>
    </source>
</evidence>
<evidence type="ECO:0000313" key="9">
    <source>
        <dbReference type="Proteomes" id="UP001465755"/>
    </source>
</evidence>
<evidence type="ECO:0000259" key="7">
    <source>
        <dbReference type="PROSITE" id="PS50011"/>
    </source>
</evidence>
<accession>A0AAW1NSJ7</accession>
<dbReference type="GO" id="GO:0005524">
    <property type="term" value="F:ATP binding"/>
    <property type="evidence" value="ECO:0007669"/>
    <property type="project" value="UniProtKB-KW"/>
</dbReference>
<dbReference type="SUPFAM" id="SSF56112">
    <property type="entry name" value="Protein kinase-like (PK-like)"/>
    <property type="match status" value="1"/>
</dbReference>
<dbReference type="InterPro" id="IPR011009">
    <property type="entry name" value="Kinase-like_dom_sf"/>
</dbReference>
<organism evidence="8 9">
    <name type="scientific">Symbiochloris irregularis</name>
    <dbReference type="NCBI Taxonomy" id="706552"/>
    <lineage>
        <taxon>Eukaryota</taxon>
        <taxon>Viridiplantae</taxon>
        <taxon>Chlorophyta</taxon>
        <taxon>core chlorophytes</taxon>
        <taxon>Trebouxiophyceae</taxon>
        <taxon>Trebouxiales</taxon>
        <taxon>Trebouxiaceae</taxon>
        <taxon>Symbiochloris</taxon>
    </lineage>
</organism>
<reference evidence="8 9" key="1">
    <citation type="journal article" date="2024" name="Nat. Commun.">
        <title>Phylogenomics reveals the evolutionary origins of lichenization in chlorophyte algae.</title>
        <authorList>
            <person name="Puginier C."/>
            <person name="Libourel C."/>
            <person name="Otte J."/>
            <person name="Skaloud P."/>
            <person name="Haon M."/>
            <person name="Grisel S."/>
            <person name="Petersen M."/>
            <person name="Berrin J.G."/>
            <person name="Delaux P.M."/>
            <person name="Dal Grande F."/>
            <person name="Keller J."/>
        </authorList>
    </citation>
    <scope>NUCLEOTIDE SEQUENCE [LARGE SCALE GENOMIC DNA]</scope>
    <source>
        <strain evidence="8 9">SAG 2036</strain>
    </source>
</reference>
<feature type="region of interest" description="Disordered" evidence="6">
    <location>
        <begin position="286"/>
        <end position="371"/>
    </location>
</feature>
<dbReference type="Gene3D" id="3.30.200.20">
    <property type="entry name" value="Phosphorylase Kinase, domain 1"/>
    <property type="match status" value="1"/>
</dbReference>
<keyword evidence="4" id="KW-0418">Kinase</keyword>
<dbReference type="Gene3D" id="1.10.510.10">
    <property type="entry name" value="Transferase(Phosphotransferase) domain 1"/>
    <property type="match status" value="1"/>
</dbReference>
<name>A0AAW1NSJ7_9CHLO</name>
<dbReference type="Proteomes" id="UP001465755">
    <property type="component" value="Unassembled WGS sequence"/>
</dbReference>
<dbReference type="PANTHER" id="PTHR24350">
    <property type="entry name" value="SERINE/THREONINE-PROTEIN KINASE IAL-RELATED"/>
    <property type="match status" value="1"/>
</dbReference>
<keyword evidence="3" id="KW-0547">Nucleotide-binding</keyword>
<evidence type="ECO:0000256" key="4">
    <source>
        <dbReference type="ARBA" id="ARBA00022777"/>
    </source>
</evidence>
<feature type="domain" description="Protein kinase" evidence="7">
    <location>
        <begin position="1"/>
        <end position="222"/>
    </location>
</feature>